<protein>
    <submittedName>
        <fullName evidence="1">Uncharacterized protein</fullName>
    </submittedName>
</protein>
<organism evidence="1 2">
    <name type="scientific">Peronospora matthiolae</name>
    <dbReference type="NCBI Taxonomy" id="2874970"/>
    <lineage>
        <taxon>Eukaryota</taxon>
        <taxon>Sar</taxon>
        <taxon>Stramenopiles</taxon>
        <taxon>Oomycota</taxon>
        <taxon>Peronosporomycetes</taxon>
        <taxon>Peronosporales</taxon>
        <taxon>Peronosporaceae</taxon>
        <taxon>Peronospora</taxon>
    </lineage>
</organism>
<evidence type="ECO:0000313" key="1">
    <source>
        <dbReference type="EMBL" id="CAK7920171.1"/>
    </source>
</evidence>
<name>A0AAV1TJF4_9STRA</name>
<sequence length="46" mass="5072">MEISGATRVTPWTAASHFKAAMRKYEGGLRMKAQQAAGRSTAYDMH</sequence>
<dbReference type="EMBL" id="CAKLBY020000051">
    <property type="protein sequence ID" value="CAK7920171.1"/>
    <property type="molecule type" value="Genomic_DNA"/>
</dbReference>
<comment type="caution">
    <text evidence="1">The sequence shown here is derived from an EMBL/GenBank/DDBJ whole genome shotgun (WGS) entry which is preliminary data.</text>
</comment>
<dbReference type="AlphaFoldDB" id="A0AAV1TJF4"/>
<reference evidence="1" key="1">
    <citation type="submission" date="2024-01" db="EMBL/GenBank/DDBJ databases">
        <authorList>
            <person name="Webb A."/>
        </authorList>
    </citation>
    <scope>NUCLEOTIDE SEQUENCE</scope>
    <source>
        <strain evidence="1">Pm1</strain>
    </source>
</reference>
<dbReference type="Proteomes" id="UP001162060">
    <property type="component" value="Unassembled WGS sequence"/>
</dbReference>
<accession>A0AAV1TJF4</accession>
<gene>
    <name evidence="1" type="ORF">PM001_LOCUS6543</name>
</gene>
<proteinExistence type="predicted"/>
<evidence type="ECO:0000313" key="2">
    <source>
        <dbReference type="Proteomes" id="UP001162060"/>
    </source>
</evidence>